<dbReference type="RefSeq" id="WP_342017530.1">
    <property type="nucleotide sequence ID" value="NZ_JAAKTU010000007.1"/>
</dbReference>
<evidence type="ECO:0000313" key="2">
    <source>
        <dbReference type="EMBL" id="MEL3919930.1"/>
    </source>
</evidence>
<dbReference type="SUPFAM" id="SSF50998">
    <property type="entry name" value="Quinoprotein alcohol dehydrogenase-like"/>
    <property type="match status" value="1"/>
</dbReference>
<dbReference type="Proteomes" id="UP001491613">
    <property type="component" value="Unassembled WGS sequence"/>
</dbReference>
<organism evidence="2 3">
    <name type="scientific">Aeromonas enteropelogenes</name>
    <name type="common">Aeromonas trota</name>
    <dbReference type="NCBI Taxonomy" id="29489"/>
    <lineage>
        <taxon>Bacteria</taxon>
        <taxon>Pseudomonadati</taxon>
        <taxon>Pseudomonadota</taxon>
        <taxon>Gammaproteobacteria</taxon>
        <taxon>Aeromonadales</taxon>
        <taxon>Aeromonadaceae</taxon>
        <taxon>Aeromonas</taxon>
    </lineage>
</organism>
<name>A0ABU9JDB3_AEREN</name>
<dbReference type="InterPro" id="IPR038477">
    <property type="entry name" value="ASST_N_sf"/>
</dbReference>
<dbReference type="PANTHER" id="PTHR35340">
    <property type="entry name" value="PQQ ENZYME REPEAT PROTEIN-RELATED"/>
    <property type="match status" value="1"/>
</dbReference>
<comment type="caution">
    <text evidence="2">The sequence shown here is derived from an EMBL/GenBank/DDBJ whole genome shotgun (WGS) entry which is preliminary data.</text>
</comment>
<dbReference type="InterPro" id="IPR035391">
    <property type="entry name" value="Arylsulfotran_N"/>
</dbReference>
<evidence type="ECO:0000313" key="3">
    <source>
        <dbReference type="Proteomes" id="UP001491613"/>
    </source>
</evidence>
<dbReference type="EMBL" id="JAZDDP010000004">
    <property type="protein sequence ID" value="MEL3919930.1"/>
    <property type="molecule type" value="Genomic_DNA"/>
</dbReference>
<dbReference type="InterPro" id="IPR011047">
    <property type="entry name" value="Quinoprotein_ADH-like_sf"/>
</dbReference>
<dbReference type="InterPro" id="IPR053143">
    <property type="entry name" value="Arylsulfate_ST"/>
</dbReference>
<dbReference type="Pfam" id="PF17425">
    <property type="entry name" value="Arylsulfotran_N"/>
    <property type="match status" value="1"/>
</dbReference>
<keyword evidence="3" id="KW-1185">Reference proteome</keyword>
<protein>
    <submittedName>
        <fullName evidence="2">Aryl-sulfate sulfotransferase</fullName>
    </submittedName>
</protein>
<gene>
    <name evidence="2" type="ORF">V1482_10945</name>
</gene>
<sequence>MKKQYWFIAITVMLLSACNSGDDKPKTLADTFSFDAATQSREDDINDSIFISGLELLNIDTSQIKSFTFTISAKPGTYSEPIRASYTLDYLKTKNLVNTGDNTVTIPIFGLYSGFTNTINITYQFIDNSTYSFITNITTDTFNDTNNIYNNITTDVTPTTTPEFSFIAMKNRLYPPVIMDIDGNVRWMLPITTSSLSSIFTNNGFYIGDDRGLGIKYYSLFGGNESYSVRGSSTNIQGGFFHHNIDQGKNGFLIELEGSFNGVFKVESYLAEVDHTGLIKKEWDIGKLLRDYMIGEGDDPSNFIRDGVDWFHMNAATYSPDDDTIIVSSRENFVIKIDYDTGNVIWVLGDENKYWFSYPSLQRLSVSLNGGDKPIGQHAVSISRSGQLMFFNNGYNSINQPIGAPTGINLTSSQVEIINIDNQLKHGEVTWQFDDGIYSDVCSSAYENESGNQILINFAAADNRKKAVVMGVDKQKNKLFQYSLSSPQPCATSWNAEIVPLQNIRFQ</sequence>
<proteinExistence type="predicted"/>
<feature type="domain" description="Arylsulfotransferase N-terminal" evidence="1">
    <location>
        <begin position="56"/>
        <end position="141"/>
    </location>
</feature>
<accession>A0ABU9JDB3</accession>
<reference evidence="2 3" key="1">
    <citation type="submission" date="2024-01" db="EMBL/GenBank/DDBJ databases">
        <title>Horizontal gene transfer in Aeromonas trota.</title>
        <authorList>
            <person name="Otero Olarra J.E."/>
            <person name="Perez Valdespino A."/>
        </authorList>
    </citation>
    <scope>NUCLEOTIDE SEQUENCE [LARGE SCALE GENOMIC DNA]</scope>
    <source>
        <strain evidence="2 3">9.1</strain>
    </source>
</reference>
<evidence type="ECO:0000259" key="1">
    <source>
        <dbReference type="Pfam" id="PF17425"/>
    </source>
</evidence>
<dbReference type="Pfam" id="PF05935">
    <property type="entry name" value="Arylsulfotrans"/>
    <property type="match status" value="1"/>
</dbReference>
<dbReference type="PROSITE" id="PS51257">
    <property type="entry name" value="PROKAR_LIPOPROTEIN"/>
    <property type="match status" value="1"/>
</dbReference>
<dbReference type="Gene3D" id="2.60.40.3100">
    <property type="entry name" value="Arylsulphate sulphotransferase monomer, N-terminal domain"/>
    <property type="match status" value="1"/>
</dbReference>
<dbReference type="PANTHER" id="PTHR35340:SF5">
    <property type="entry name" value="ASST-DOMAIN-CONTAINING PROTEIN"/>
    <property type="match status" value="1"/>
</dbReference>
<dbReference type="InterPro" id="IPR010262">
    <property type="entry name" value="Arylsulfotransferase_bact"/>
</dbReference>